<accession>W2JKE1</accession>
<sequence>MTYDFANMIQHTCLNPGDVSATAVAADDSACLNLVEEMEEFVDKMVEETDNGATQIWDEVYKKFYLESNRVVRGLSKRQVVSRVSNIKAAQNGKDIYSMLESPKMSKVKNDVVSFFSLITPGTTTPRQSTANQASSICSVGLIRSCKIPFDTVVYIGLLTEPSGWRRKDFTGLLLSWCTIR</sequence>
<protein>
    <submittedName>
        <fullName evidence="1">Uncharacterized protein</fullName>
    </submittedName>
</protein>
<dbReference type="VEuPathDB" id="FungiDB:PPTG_01194"/>
<evidence type="ECO:0000313" key="2">
    <source>
        <dbReference type="Proteomes" id="UP000053864"/>
    </source>
</evidence>
<name>W2JKE1_PHYNI</name>
<proteinExistence type="predicted"/>
<dbReference type="Proteomes" id="UP000053864">
    <property type="component" value="Unassembled WGS sequence"/>
</dbReference>
<dbReference type="AlphaFoldDB" id="W2JKE1"/>
<organism evidence="1 2">
    <name type="scientific">Phytophthora nicotianae</name>
    <name type="common">Potato buckeye rot agent</name>
    <name type="synonym">Phytophthora parasitica</name>
    <dbReference type="NCBI Taxonomy" id="4792"/>
    <lineage>
        <taxon>Eukaryota</taxon>
        <taxon>Sar</taxon>
        <taxon>Stramenopiles</taxon>
        <taxon>Oomycota</taxon>
        <taxon>Peronosporomycetes</taxon>
        <taxon>Peronosporales</taxon>
        <taxon>Peronosporaceae</taxon>
        <taxon>Phytophthora</taxon>
    </lineage>
</organism>
<reference evidence="1 2" key="1">
    <citation type="submission" date="2013-11" db="EMBL/GenBank/DDBJ databases">
        <title>The Genome Sequence of Phytophthora parasitica CJ05E6.</title>
        <authorList>
            <consortium name="The Broad Institute Genomics Platform"/>
            <person name="Russ C."/>
            <person name="Tyler B."/>
            <person name="Panabieres F."/>
            <person name="Shan W."/>
            <person name="Tripathy S."/>
            <person name="Grunwald N."/>
            <person name="Machado M."/>
            <person name="Johnson C.S."/>
            <person name="Arredondo F."/>
            <person name="Hong C."/>
            <person name="Coffey M."/>
            <person name="Young S.K."/>
            <person name="Zeng Q."/>
            <person name="Gargeya S."/>
            <person name="Fitzgerald M."/>
            <person name="Abouelleil A."/>
            <person name="Alvarado L."/>
            <person name="Chapman S.B."/>
            <person name="Gainer-Dewar J."/>
            <person name="Goldberg J."/>
            <person name="Griggs A."/>
            <person name="Gujja S."/>
            <person name="Hansen M."/>
            <person name="Howarth C."/>
            <person name="Imamovic A."/>
            <person name="Ireland A."/>
            <person name="Larimer J."/>
            <person name="McCowan C."/>
            <person name="Murphy C."/>
            <person name="Pearson M."/>
            <person name="Poon T.W."/>
            <person name="Priest M."/>
            <person name="Roberts A."/>
            <person name="Saif S."/>
            <person name="Shea T."/>
            <person name="Sykes S."/>
            <person name="Wortman J."/>
            <person name="Nusbaum C."/>
            <person name="Birren B."/>
        </authorList>
    </citation>
    <scope>NUCLEOTIDE SEQUENCE [LARGE SCALE GENOMIC DNA]</scope>
    <source>
        <strain evidence="1 2">CJ05E6</strain>
    </source>
</reference>
<gene>
    <name evidence="1" type="ORF">L916_03993</name>
</gene>
<evidence type="ECO:0000313" key="1">
    <source>
        <dbReference type="EMBL" id="ETL46053.1"/>
    </source>
</evidence>
<dbReference type="EMBL" id="KI671654">
    <property type="protein sequence ID" value="ETL46053.1"/>
    <property type="molecule type" value="Genomic_DNA"/>
</dbReference>